<dbReference type="PANTHER" id="PTHR33529">
    <property type="entry name" value="SLR0882 PROTEIN-RELATED"/>
    <property type="match status" value="1"/>
</dbReference>
<evidence type="ECO:0000256" key="6">
    <source>
        <dbReference type="SAM" id="Phobius"/>
    </source>
</evidence>
<evidence type="ECO:0000256" key="4">
    <source>
        <dbReference type="ARBA" id="ARBA00022989"/>
    </source>
</evidence>
<keyword evidence="5 6" id="KW-0472">Membrane</keyword>
<dbReference type="Proteomes" id="UP001348817">
    <property type="component" value="Chromosome"/>
</dbReference>
<sequence>MFKILDRYIIRKFLTTFFFVVLIIVSVVCVIDFAENNQKYIENAAPGAQVFRYYLDFGIWVANFITPLTIFIATVYVTAMLTGRSEIVAILSGGVSFNRLLQPYIVGSVLVGVLSFGLNGWVIPNTNKNRLLFEQEFRQGGDYSFDQKNVHVKVADNLYLYLYSYNVGSDSGRTVTLEEMDGAKVVSKLTARRMQWRGDSIGWRFKDWERRDIDDKGHVSVSSGKQLDTLLNISPKYFGNQNRLYEALTMPELDEYIADLRTRGADNVLPYVVEKYIRFTSPFAVIILTLIGVVVSSKKSRGGAGAQIAIGFTLAFVYIIFFMFSRTMAEAGSMNPIVAVWIPNVVFAAIGAYLYKIAPK</sequence>
<feature type="transmembrane region" description="Helical" evidence="6">
    <location>
        <begin position="308"/>
        <end position="325"/>
    </location>
</feature>
<dbReference type="GO" id="GO:0015920">
    <property type="term" value="P:lipopolysaccharide transport"/>
    <property type="evidence" value="ECO:0007669"/>
    <property type="project" value="TreeGrafter"/>
</dbReference>
<reference evidence="7 8" key="1">
    <citation type="submission" date="2021-12" db="EMBL/GenBank/DDBJ databases">
        <title>Genome sequencing of bacteria with rrn-lacking chromosome and rrn-plasmid.</title>
        <authorList>
            <person name="Anda M."/>
            <person name="Iwasaki W."/>
        </authorList>
    </citation>
    <scope>NUCLEOTIDE SEQUENCE [LARGE SCALE GENOMIC DNA]</scope>
    <source>
        <strain evidence="7 8">DSM 100852</strain>
    </source>
</reference>
<evidence type="ECO:0000313" key="7">
    <source>
        <dbReference type="EMBL" id="BDD10483.1"/>
    </source>
</evidence>
<evidence type="ECO:0000256" key="3">
    <source>
        <dbReference type="ARBA" id="ARBA00022692"/>
    </source>
</evidence>
<dbReference type="RefSeq" id="WP_338392036.1">
    <property type="nucleotide sequence ID" value="NZ_AP025314.1"/>
</dbReference>
<dbReference type="Pfam" id="PF03739">
    <property type="entry name" value="LptF_LptG"/>
    <property type="match status" value="1"/>
</dbReference>
<feature type="transmembrane region" description="Helical" evidence="6">
    <location>
        <begin position="100"/>
        <end position="123"/>
    </location>
</feature>
<name>A0AAU9CJY9_9BACT</name>
<dbReference type="GO" id="GO:0043190">
    <property type="term" value="C:ATP-binding cassette (ABC) transporter complex"/>
    <property type="evidence" value="ECO:0007669"/>
    <property type="project" value="TreeGrafter"/>
</dbReference>
<organism evidence="7 8">
    <name type="scientific">Fulvitalea axinellae</name>
    <dbReference type="NCBI Taxonomy" id="1182444"/>
    <lineage>
        <taxon>Bacteria</taxon>
        <taxon>Pseudomonadati</taxon>
        <taxon>Bacteroidota</taxon>
        <taxon>Cytophagia</taxon>
        <taxon>Cytophagales</taxon>
        <taxon>Persicobacteraceae</taxon>
        <taxon>Fulvitalea</taxon>
    </lineage>
</organism>
<feature type="transmembrane region" description="Helical" evidence="6">
    <location>
        <begin position="12"/>
        <end position="34"/>
    </location>
</feature>
<feature type="transmembrane region" description="Helical" evidence="6">
    <location>
        <begin position="276"/>
        <end position="296"/>
    </location>
</feature>
<dbReference type="PANTHER" id="PTHR33529:SF8">
    <property type="entry name" value="PERMEASE, YJGP_YJGQ FAMILY"/>
    <property type="match status" value="1"/>
</dbReference>
<evidence type="ECO:0000256" key="2">
    <source>
        <dbReference type="ARBA" id="ARBA00022475"/>
    </source>
</evidence>
<keyword evidence="2" id="KW-1003">Cell membrane</keyword>
<evidence type="ECO:0000256" key="5">
    <source>
        <dbReference type="ARBA" id="ARBA00023136"/>
    </source>
</evidence>
<keyword evidence="3 6" id="KW-0812">Transmembrane</keyword>
<dbReference type="InterPro" id="IPR005495">
    <property type="entry name" value="LptG/LptF_permease"/>
</dbReference>
<feature type="transmembrane region" description="Helical" evidence="6">
    <location>
        <begin position="337"/>
        <end position="355"/>
    </location>
</feature>
<feature type="transmembrane region" description="Helical" evidence="6">
    <location>
        <begin position="54"/>
        <end position="79"/>
    </location>
</feature>
<keyword evidence="4 6" id="KW-1133">Transmembrane helix</keyword>
<evidence type="ECO:0000256" key="1">
    <source>
        <dbReference type="ARBA" id="ARBA00004651"/>
    </source>
</evidence>
<comment type="subcellular location">
    <subcellularLocation>
        <location evidence="1">Cell membrane</location>
        <topology evidence="1">Multi-pass membrane protein</topology>
    </subcellularLocation>
</comment>
<keyword evidence="8" id="KW-1185">Reference proteome</keyword>
<gene>
    <name evidence="7" type="ORF">FUAX_29150</name>
</gene>
<protein>
    <submittedName>
        <fullName evidence="7">Membrane protein</fullName>
    </submittedName>
</protein>
<proteinExistence type="predicted"/>
<evidence type="ECO:0000313" key="8">
    <source>
        <dbReference type="Proteomes" id="UP001348817"/>
    </source>
</evidence>
<dbReference type="AlphaFoldDB" id="A0AAU9CJY9"/>
<accession>A0AAU9CJY9</accession>
<dbReference type="EMBL" id="AP025314">
    <property type="protein sequence ID" value="BDD10483.1"/>
    <property type="molecule type" value="Genomic_DNA"/>
</dbReference>
<dbReference type="KEGG" id="fax:FUAX_29150"/>